<proteinExistence type="predicted"/>
<sequence>MHASLDTMHCTNFLLLFERLPWTFVLLLPFPICVISCPVFSSSKRTRGSSPQTHARITVMIIKPMRPSTGRPTERYDVYIPVHPLLYHIHPPTLIPFSLSLIYYFPFYLVFIPVQILCLEVTTHFLYLLGWMAGGHWSFFLFGY</sequence>
<accession>A0A319DDR8</accession>
<keyword evidence="3" id="KW-1185">Reference proteome</keyword>
<keyword evidence="1" id="KW-0812">Transmembrane</keyword>
<evidence type="ECO:0000313" key="2">
    <source>
        <dbReference type="EMBL" id="PYH95535.1"/>
    </source>
</evidence>
<keyword evidence="1" id="KW-1133">Transmembrane helix</keyword>
<evidence type="ECO:0000313" key="3">
    <source>
        <dbReference type="Proteomes" id="UP000247810"/>
    </source>
</evidence>
<feature type="transmembrane region" description="Helical" evidence="1">
    <location>
        <begin position="124"/>
        <end position="142"/>
    </location>
</feature>
<protein>
    <submittedName>
        <fullName evidence="2">Uncharacterized protein</fullName>
    </submittedName>
</protein>
<dbReference type="AlphaFoldDB" id="A0A319DDR8"/>
<feature type="transmembrane region" description="Helical" evidence="1">
    <location>
        <begin position="94"/>
        <end position="112"/>
    </location>
</feature>
<organism evidence="2 3">
    <name type="scientific">Aspergillus ellipticus CBS 707.79</name>
    <dbReference type="NCBI Taxonomy" id="1448320"/>
    <lineage>
        <taxon>Eukaryota</taxon>
        <taxon>Fungi</taxon>
        <taxon>Dikarya</taxon>
        <taxon>Ascomycota</taxon>
        <taxon>Pezizomycotina</taxon>
        <taxon>Eurotiomycetes</taxon>
        <taxon>Eurotiomycetidae</taxon>
        <taxon>Eurotiales</taxon>
        <taxon>Aspergillaceae</taxon>
        <taxon>Aspergillus</taxon>
        <taxon>Aspergillus subgen. Circumdati</taxon>
    </lineage>
</organism>
<reference evidence="2 3" key="1">
    <citation type="submission" date="2018-02" db="EMBL/GenBank/DDBJ databases">
        <title>The genomes of Aspergillus section Nigri reveals drivers in fungal speciation.</title>
        <authorList>
            <consortium name="DOE Joint Genome Institute"/>
            <person name="Vesth T.C."/>
            <person name="Nybo J."/>
            <person name="Theobald S."/>
            <person name="Brandl J."/>
            <person name="Frisvad J.C."/>
            <person name="Nielsen K.F."/>
            <person name="Lyhne E.K."/>
            <person name="Kogle M.E."/>
            <person name="Kuo A."/>
            <person name="Riley R."/>
            <person name="Clum A."/>
            <person name="Nolan M."/>
            <person name="Lipzen A."/>
            <person name="Salamov A."/>
            <person name="Henrissat B."/>
            <person name="Wiebenga A."/>
            <person name="De vries R.P."/>
            <person name="Grigoriev I.V."/>
            <person name="Mortensen U.H."/>
            <person name="Andersen M.R."/>
            <person name="Baker S.E."/>
        </authorList>
    </citation>
    <scope>NUCLEOTIDE SEQUENCE [LARGE SCALE GENOMIC DNA]</scope>
    <source>
        <strain evidence="2 3">CBS 707.79</strain>
    </source>
</reference>
<keyword evidence="1" id="KW-0472">Membrane</keyword>
<gene>
    <name evidence="2" type="ORF">BO71DRAFT_200250</name>
</gene>
<dbReference type="VEuPathDB" id="FungiDB:BO71DRAFT_200250"/>
<dbReference type="Proteomes" id="UP000247810">
    <property type="component" value="Unassembled WGS sequence"/>
</dbReference>
<name>A0A319DDR8_9EURO</name>
<evidence type="ECO:0000256" key="1">
    <source>
        <dbReference type="SAM" id="Phobius"/>
    </source>
</evidence>
<feature type="transmembrane region" description="Helical" evidence="1">
    <location>
        <begin position="20"/>
        <end position="40"/>
    </location>
</feature>
<dbReference type="EMBL" id="KZ825851">
    <property type="protein sequence ID" value="PYH95535.1"/>
    <property type="molecule type" value="Genomic_DNA"/>
</dbReference>